<dbReference type="Pfam" id="PF04018">
    <property type="entry name" value="VCA0040-like"/>
    <property type="match status" value="1"/>
</dbReference>
<proteinExistence type="predicted"/>
<keyword evidence="1" id="KW-0472">Membrane</keyword>
<dbReference type="PANTHER" id="PTHR37308:SF1">
    <property type="entry name" value="POLYPRENYL-PHOSPHATE TRANSPORTER"/>
    <property type="match status" value="1"/>
</dbReference>
<gene>
    <name evidence="2" type="ordered locus">Marpi_1832</name>
</gene>
<dbReference type="KEGG" id="mpz:Marpi_1832"/>
<dbReference type="STRING" id="443254.Marpi_1832"/>
<feature type="transmembrane region" description="Helical" evidence="1">
    <location>
        <begin position="82"/>
        <end position="98"/>
    </location>
</feature>
<evidence type="ECO:0000313" key="3">
    <source>
        <dbReference type="Proteomes" id="UP000007161"/>
    </source>
</evidence>
<feature type="transmembrane region" description="Helical" evidence="1">
    <location>
        <begin position="110"/>
        <end position="127"/>
    </location>
</feature>
<dbReference type="PANTHER" id="PTHR37308">
    <property type="entry name" value="INTEGRAL MEMBRANE PROTEIN"/>
    <property type="match status" value="1"/>
</dbReference>
<keyword evidence="3" id="KW-1185">Reference proteome</keyword>
<dbReference type="InterPro" id="IPR007163">
    <property type="entry name" value="VCA0040-like"/>
</dbReference>
<keyword evidence="1" id="KW-0812">Transmembrane</keyword>
<reference evidence="3" key="2">
    <citation type="submission" date="2012-01" db="EMBL/GenBank/DDBJ databases">
        <title>Complete sequence of chromosome of Marinitoga piezophila KA3.</title>
        <authorList>
            <person name="Lucas S."/>
            <person name="Han J."/>
            <person name="Lapidus A."/>
            <person name="Cheng J.-F."/>
            <person name="Goodwin L."/>
            <person name="Pitluck S."/>
            <person name="Peters L."/>
            <person name="Mikhailova N."/>
            <person name="Teshima H."/>
            <person name="Detter J.C."/>
            <person name="Han C."/>
            <person name="Tapia R."/>
            <person name="Land M."/>
            <person name="Hauser L."/>
            <person name="Kyrpides N."/>
            <person name="Ivanova N."/>
            <person name="Pagani I."/>
            <person name="Jebbar M."/>
            <person name="Vannier P."/>
            <person name="Oger P."/>
            <person name="Cario A."/>
            <person name="Bartlett D."/>
            <person name="Noll K.M."/>
            <person name="Woyke T."/>
        </authorList>
    </citation>
    <scope>NUCLEOTIDE SEQUENCE [LARGE SCALE GENOMIC DNA]</scope>
    <source>
        <strain evidence="3">DSM 14283 / JCM 11233 / KA3</strain>
    </source>
</reference>
<keyword evidence="1" id="KW-1133">Transmembrane helix</keyword>
<dbReference type="eggNOG" id="COG2035">
    <property type="taxonomic scope" value="Bacteria"/>
</dbReference>
<reference evidence="2 3" key="1">
    <citation type="journal article" date="2012" name="J. Bacteriol.">
        <title>Complete Genome Sequence of the Thermophilic, Piezophilic, Heterotrophic Bacterium Marinitoga piezophila KA3.</title>
        <authorList>
            <person name="Lucas S."/>
            <person name="Han J."/>
            <person name="Lapidus A."/>
            <person name="Cheng J.F."/>
            <person name="Goodwin L.A."/>
            <person name="Pitluck S."/>
            <person name="Peters L."/>
            <person name="Mikhailova N."/>
            <person name="Teshima H."/>
            <person name="Detter J.C."/>
            <person name="Han C."/>
            <person name="Tapia R."/>
            <person name="Land M."/>
            <person name="Hauser L."/>
            <person name="Kyrpides N.C."/>
            <person name="Ivanova N."/>
            <person name="Pagani I."/>
            <person name="Vannier P."/>
            <person name="Oger P."/>
            <person name="Bartlett D.H."/>
            <person name="Noll K.M."/>
            <person name="Woyke T."/>
            <person name="Jebbar M."/>
        </authorList>
    </citation>
    <scope>NUCLEOTIDE SEQUENCE [LARGE SCALE GENOMIC DNA]</scope>
    <source>
        <strain evidence="3">DSM 14283 / JCM 11233 / KA3</strain>
    </source>
</reference>
<dbReference type="Proteomes" id="UP000007161">
    <property type="component" value="Chromosome"/>
</dbReference>
<accession>H2J5Z4</accession>
<feature type="transmembrane region" description="Helical" evidence="1">
    <location>
        <begin position="50"/>
        <end position="76"/>
    </location>
</feature>
<feature type="transmembrane region" description="Helical" evidence="1">
    <location>
        <begin position="139"/>
        <end position="170"/>
    </location>
</feature>
<dbReference type="AlphaFoldDB" id="H2J5Z4"/>
<evidence type="ECO:0000256" key="1">
    <source>
        <dbReference type="SAM" id="Phobius"/>
    </source>
</evidence>
<dbReference type="EMBL" id="CP003257">
    <property type="protein sequence ID" value="AEX86213.1"/>
    <property type="molecule type" value="Genomic_DNA"/>
</dbReference>
<organism evidence="2 3">
    <name type="scientific">Marinitoga piezophila (strain DSM 14283 / JCM 11233 / KA3)</name>
    <dbReference type="NCBI Taxonomy" id="443254"/>
    <lineage>
        <taxon>Bacteria</taxon>
        <taxon>Thermotogati</taxon>
        <taxon>Thermotogota</taxon>
        <taxon>Thermotogae</taxon>
        <taxon>Petrotogales</taxon>
        <taxon>Petrotogaceae</taxon>
        <taxon>Marinitoga</taxon>
    </lineage>
</organism>
<sequence>MKDFILGILMGIANLLPGISGGTIAAISGRYEIILKAASDIISFKWNKEAFKILTSLIVGMGVSIIFLSKILSFLFEKYPEYSYGIFIGLIIGGLFYLISQIEIKQKSNISIITISFVLTYFLLRFAENLETSNGNVSMWYLFIGGIIGAATMVLPGISGSSMLLIMGIYKPIIDAISNMDFSILIPFAFGVGGGLIFVILVLEKLLERFRDQVLSFLIGLTIAGMVIIFPITSKLLTYVFLIVGIFLSKYLERILNE</sequence>
<evidence type="ECO:0000313" key="2">
    <source>
        <dbReference type="EMBL" id="AEX86213.1"/>
    </source>
</evidence>
<feature type="transmembrane region" description="Helical" evidence="1">
    <location>
        <begin position="6"/>
        <end position="29"/>
    </location>
</feature>
<protein>
    <submittedName>
        <fullName evidence="2">Putative membrane protein</fullName>
    </submittedName>
</protein>
<feature type="transmembrane region" description="Helical" evidence="1">
    <location>
        <begin position="182"/>
        <end position="203"/>
    </location>
</feature>
<dbReference type="HOGENOM" id="CLU_055621_2_1_0"/>
<dbReference type="RefSeq" id="WP_014297284.1">
    <property type="nucleotide sequence ID" value="NC_016751.1"/>
</dbReference>
<feature type="transmembrane region" description="Helical" evidence="1">
    <location>
        <begin position="215"/>
        <end position="248"/>
    </location>
</feature>
<name>H2J5Z4_MARPK</name>